<dbReference type="AlphaFoldDB" id="A0AAN9XGC9"/>
<reference evidence="1 2" key="1">
    <citation type="submission" date="2024-01" db="EMBL/GenBank/DDBJ databases">
        <title>The genomes of 5 underutilized Papilionoideae crops provide insights into root nodulation and disease resistanc.</title>
        <authorList>
            <person name="Jiang F."/>
        </authorList>
    </citation>
    <scope>NUCLEOTIDE SEQUENCE [LARGE SCALE GENOMIC DNA]</scope>
    <source>
        <strain evidence="1">DUOXIRENSHENG_FW03</strain>
        <tissue evidence="1">Leaves</tissue>
    </source>
</reference>
<dbReference type="EMBL" id="JAYMYS010000005">
    <property type="protein sequence ID" value="KAK7391597.1"/>
    <property type="molecule type" value="Genomic_DNA"/>
</dbReference>
<organism evidence="1 2">
    <name type="scientific">Psophocarpus tetragonolobus</name>
    <name type="common">Winged bean</name>
    <name type="synonym">Dolichos tetragonolobus</name>
    <dbReference type="NCBI Taxonomy" id="3891"/>
    <lineage>
        <taxon>Eukaryota</taxon>
        <taxon>Viridiplantae</taxon>
        <taxon>Streptophyta</taxon>
        <taxon>Embryophyta</taxon>
        <taxon>Tracheophyta</taxon>
        <taxon>Spermatophyta</taxon>
        <taxon>Magnoliopsida</taxon>
        <taxon>eudicotyledons</taxon>
        <taxon>Gunneridae</taxon>
        <taxon>Pentapetalae</taxon>
        <taxon>rosids</taxon>
        <taxon>fabids</taxon>
        <taxon>Fabales</taxon>
        <taxon>Fabaceae</taxon>
        <taxon>Papilionoideae</taxon>
        <taxon>50 kb inversion clade</taxon>
        <taxon>NPAAA clade</taxon>
        <taxon>indigoferoid/millettioid clade</taxon>
        <taxon>Phaseoleae</taxon>
        <taxon>Psophocarpus</taxon>
    </lineage>
</organism>
<evidence type="ECO:0000313" key="2">
    <source>
        <dbReference type="Proteomes" id="UP001386955"/>
    </source>
</evidence>
<comment type="caution">
    <text evidence="1">The sequence shown here is derived from an EMBL/GenBank/DDBJ whole genome shotgun (WGS) entry which is preliminary data.</text>
</comment>
<protein>
    <submittedName>
        <fullName evidence="1">Uncharacterized protein</fullName>
    </submittedName>
</protein>
<name>A0AAN9XGC9_PSOTE</name>
<gene>
    <name evidence="1" type="ORF">VNO78_20014</name>
</gene>
<sequence>MEFVSSSFNASFSLRCSHNTPFLPFSIPQIDDQREHHQYFDLSDEYNSIVFLCHSASVFSLRVIESRFPLAHRRKKGVGSTNRDYGKEFSIGVVPRISSIFYPKNIRQHASGLFVRWLVPGVILVMSVSCF</sequence>
<evidence type="ECO:0000313" key="1">
    <source>
        <dbReference type="EMBL" id="KAK7391597.1"/>
    </source>
</evidence>
<proteinExistence type="predicted"/>
<dbReference type="Proteomes" id="UP001386955">
    <property type="component" value="Unassembled WGS sequence"/>
</dbReference>
<keyword evidence="2" id="KW-1185">Reference proteome</keyword>
<accession>A0AAN9XGC9</accession>